<dbReference type="Proteomes" id="UP000085678">
    <property type="component" value="Unplaced"/>
</dbReference>
<evidence type="ECO:0000256" key="3">
    <source>
        <dbReference type="ARBA" id="ARBA00022989"/>
    </source>
</evidence>
<dbReference type="Gene3D" id="3.30.750.24">
    <property type="entry name" value="STAS domain"/>
    <property type="match status" value="1"/>
</dbReference>
<protein>
    <submittedName>
        <fullName evidence="9">Solute carrier family 26 member 6 isoform X1</fullName>
    </submittedName>
</protein>
<feature type="transmembrane region" description="Helical" evidence="6">
    <location>
        <begin position="441"/>
        <end position="464"/>
    </location>
</feature>
<feature type="transmembrane region" description="Helical" evidence="6">
    <location>
        <begin position="484"/>
        <end position="514"/>
    </location>
</feature>
<dbReference type="FunCoup" id="A0A2R2MK82">
    <property type="interactions" value="139"/>
</dbReference>
<evidence type="ECO:0000256" key="4">
    <source>
        <dbReference type="ARBA" id="ARBA00023136"/>
    </source>
</evidence>
<feature type="region of interest" description="Disordered" evidence="5">
    <location>
        <begin position="1"/>
        <end position="40"/>
    </location>
</feature>
<dbReference type="CDD" id="cd07042">
    <property type="entry name" value="STAS_SulP_like_sulfate_transporter"/>
    <property type="match status" value="1"/>
</dbReference>
<feature type="domain" description="STAS" evidence="7">
    <location>
        <begin position="591"/>
        <end position="784"/>
    </location>
</feature>
<proteinExistence type="predicted"/>
<organism evidence="8 9">
    <name type="scientific">Lingula anatina</name>
    <name type="common">Brachiopod</name>
    <name type="synonym">Lingula unguis</name>
    <dbReference type="NCBI Taxonomy" id="7574"/>
    <lineage>
        <taxon>Eukaryota</taxon>
        <taxon>Metazoa</taxon>
        <taxon>Spiralia</taxon>
        <taxon>Lophotrochozoa</taxon>
        <taxon>Brachiopoda</taxon>
        <taxon>Linguliformea</taxon>
        <taxon>Lingulata</taxon>
        <taxon>Lingulida</taxon>
        <taxon>Linguloidea</taxon>
        <taxon>Lingulidae</taxon>
        <taxon>Lingula</taxon>
    </lineage>
</organism>
<feature type="transmembrane region" description="Helical" evidence="6">
    <location>
        <begin position="144"/>
        <end position="168"/>
    </location>
</feature>
<feature type="transmembrane region" description="Helical" evidence="6">
    <location>
        <begin position="535"/>
        <end position="567"/>
    </location>
</feature>
<keyword evidence="4 6" id="KW-0472">Membrane</keyword>
<feature type="transmembrane region" description="Helical" evidence="6">
    <location>
        <begin position="324"/>
        <end position="344"/>
    </location>
</feature>
<name>A0A2R2MK82_LINAN</name>
<reference evidence="9" key="1">
    <citation type="submission" date="2025-08" db="UniProtKB">
        <authorList>
            <consortium name="RefSeq"/>
        </authorList>
    </citation>
    <scope>IDENTIFICATION</scope>
    <source>
        <tissue evidence="9">Gonads</tissue>
    </source>
</reference>
<feature type="compositionally biased region" description="Acidic residues" evidence="5">
    <location>
        <begin position="809"/>
        <end position="823"/>
    </location>
</feature>
<evidence type="ECO:0000256" key="5">
    <source>
        <dbReference type="SAM" id="MobiDB-lite"/>
    </source>
</evidence>
<dbReference type="SUPFAM" id="SSF52091">
    <property type="entry name" value="SpoIIaa-like"/>
    <property type="match status" value="1"/>
</dbReference>
<dbReference type="Pfam" id="PF00916">
    <property type="entry name" value="Sulfate_transp"/>
    <property type="match status" value="1"/>
</dbReference>
<dbReference type="STRING" id="7574.A0A2R2MK82"/>
<evidence type="ECO:0000256" key="2">
    <source>
        <dbReference type="ARBA" id="ARBA00022692"/>
    </source>
</evidence>
<feature type="compositionally biased region" description="Basic and acidic residues" evidence="5">
    <location>
        <begin position="643"/>
        <end position="665"/>
    </location>
</feature>
<feature type="transmembrane region" description="Helical" evidence="6">
    <location>
        <begin position="402"/>
        <end position="421"/>
    </location>
</feature>
<feature type="region of interest" description="Disordered" evidence="5">
    <location>
        <begin position="643"/>
        <end position="672"/>
    </location>
</feature>
<dbReference type="OrthoDB" id="288203at2759"/>
<dbReference type="GeneID" id="106159477"/>
<feature type="transmembrane region" description="Helical" evidence="6">
    <location>
        <begin position="356"/>
        <end position="373"/>
    </location>
</feature>
<evidence type="ECO:0000256" key="6">
    <source>
        <dbReference type="SAM" id="Phobius"/>
    </source>
</evidence>
<feature type="transmembrane region" description="Helical" evidence="6">
    <location>
        <begin position="119"/>
        <end position="138"/>
    </location>
</feature>
<evidence type="ECO:0000313" key="9">
    <source>
        <dbReference type="RefSeq" id="XP_023930605.1"/>
    </source>
</evidence>
<keyword evidence="3 6" id="KW-1133">Transmembrane helix</keyword>
<gene>
    <name evidence="9" type="primary">LOC106159477</name>
</gene>
<dbReference type="GO" id="GO:0055085">
    <property type="term" value="P:transmembrane transport"/>
    <property type="evidence" value="ECO:0007669"/>
    <property type="project" value="InterPro"/>
</dbReference>
<dbReference type="InterPro" id="IPR001902">
    <property type="entry name" value="SLC26A/SulP_fam"/>
</dbReference>
<dbReference type="InterPro" id="IPR002645">
    <property type="entry name" value="STAS_dom"/>
</dbReference>
<dbReference type="InterPro" id="IPR036513">
    <property type="entry name" value="STAS_dom_sf"/>
</dbReference>
<feature type="compositionally biased region" description="Basic and acidic residues" evidence="5">
    <location>
        <begin position="1"/>
        <end position="11"/>
    </location>
</feature>
<dbReference type="AlphaFoldDB" id="A0A2R2MK82"/>
<keyword evidence="8" id="KW-1185">Reference proteome</keyword>
<dbReference type="PANTHER" id="PTHR11814">
    <property type="entry name" value="SULFATE TRANSPORTER"/>
    <property type="match status" value="1"/>
</dbReference>
<dbReference type="GO" id="GO:0016020">
    <property type="term" value="C:membrane"/>
    <property type="evidence" value="ECO:0007669"/>
    <property type="project" value="UniProtKB-SubCell"/>
</dbReference>
<sequence>MDQNGKDEREPLANTSLENESRGARSTEQPSELERTSSLYGFQLEREDEPVTVKRRVFTQEHFDKHHGFSQRRKSKTPKEHAHHVRRKLRNRCACSRECIQGFLLRLFPFVSIMRQYKFPQWFVGDLVSGLTVGVMHLPQGMAYALLAGLPSIHGLYVSFFPPLVYFFFGTSKHISIGTMAVVSLMVGAVVDRQAVSWTAPAASPDVFNDSSVANATSVPTIICDADTNSNQDCVDFKIGVATALTMLVGFWQLLKGTFRLGFITNYLSDPLISGFTTGAACHVFSSQIKHVFGLRIKASKITNPFKLVKFYIQFFLTLPQTNLAALIMSVVCILMLVLTKECINARYKAKMKMPVPIELIVVILGTMVSYFAKMDEVFNLTVVGSIPTGIPVPTLPPAEHFGTLIVDAFGVAIVAFTISVSMAKILAKQQGYVISPDQELIAYGMCNIIGSVFTTFSCCASMSRSLVQETTGGKTEVASIVSSGFILIVILAAGPLFRTLPRCVLASIIIVALKGMFLQVKDLKRLWKISKFDFAIWIVTFLGVVILNVDYGLMIGVGFSLLTVVFRTQWPYTCLYGRVPHSDIYRDSNIYKAVEEIPGIKIFHFESSLYYANAEHFRSKLYAATGCDPGLLKAKQMKSKEKREALEKERQKEEKKRQKAEKRTGNGVSNGAMIGQSKEVLTLEIEDIRPEDNVATEGVVHGEPPPQPDIHHIIIDCSAITFIDAVGIKVLKQVLSEYKEVNIQVVLAHCRAQLSDMLHKNGFIEDHGRDVVCLMVHDAVLMALADDLDLLKKLEDDTLITSHSPEIEMAEESTNDMEDTRM</sequence>
<accession>A0A2R2MK82</accession>
<dbReference type="Pfam" id="PF01740">
    <property type="entry name" value="STAS"/>
    <property type="match status" value="1"/>
</dbReference>
<feature type="compositionally biased region" description="Polar residues" evidence="5">
    <location>
        <begin position="26"/>
        <end position="40"/>
    </location>
</feature>
<evidence type="ECO:0000256" key="1">
    <source>
        <dbReference type="ARBA" id="ARBA00004141"/>
    </source>
</evidence>
<keyword evidence="2 6" id="KW-0812">Transmembrane</keyword>
<dbReference type="RefSeq" id="XP_023930605.1">
    <property type="nucleotide sequence ID" value="XM_024074837.1"/>
</dbReference>
<evidence type="ECO:0000313" key="8">
    <source>
        <dbReference type="Proteomes" id="UP000085678"/>
    </source>
</evidence>
<evidence type="ECO:0000259" key="7">
    <source>
        <dbReference type="PROSITE" id="PS50801"/>
    </source>
</evidence>
<comment type="subcellular location">
    <subcellularLocation>
        <location evidence="1">Membrane</location>
        <topology evidence="1">Multi-pass membrane protein</topology>
    </subcellularLocation>
</comment>
<feature type="region of interest" description="Disordered" evidence="5">
    <location>
        <begin position="803"/>
        <end position="823"/>
    </location>
</feature>
<feature type="transmembrane region" description="Helical" evidence="6">
    <location>
        <begin position="237"/>
        <end position="255"/>
    </location>
</feature>
<dbReference type="PROSITE" id="PS50801">
    <property type="entry name" value="STAS"/>
    <property type="match status" value="1"/>
</dbReference>
<dbReference type="InParanoid" id="A0A2R2MK82"/>
<dbReference type="InterPro" id="IPR011547">
    <property type="entry name" value="SLC26A/SulP_dom"/>
</dbReference>
<dbReference type="NCBIfam" id="TIGR00815">
    <property type="entry name" value="sulP"/>
    <property type="match status" value="1"/>
</dbReference>